<dbReference type="GO" id="GO:0003855">
    <property type="term" value="F:3-dehydroquinate dehydratase activity"/>
    <property type="evidence" value="ECO:0007669"/>
    <property type="project" value="UniProtKB-UniRule"/>
</dbReference>
<dbReference type="KEGG" id="bcau:I6G59_02735"/>
<comment type="pathway">
    <text evidence="5">Metabolic intermediate biosynthesis; chorismate biosynthesis; chorismate from D-erythrose 4-phosphate and phosphoenolpyruvate: step 3/7.</text>
</comment>
<dbReference type="GO" id="GO:0008652">
    <property type="term" value="P:amino acid biosynthetic process"/>
    <property type="evidence" value="ECO:0007669"/>
    <property type="project" value="UniProtKB-KW"/>
</dbReference>
<dbReference type="CDD" id="cd00502">
    <property type="entry name" value="DHQase_I"/>
    <property type="match status" value="1"/>
</dbReference>
<dbReference type="PANTHER" id="PTHR43699:SF1">
    <property type="entry name" value="3-DEHYDROQUINATE DEHYDRATASE"/>
    <property type="match status" value="1"/>
</dbReference>
<evidence type="ECO:0000256" key="3">
    <source>
        <dbReference type="ARBA" id="ARBA00023239"/>
    </source>
</evidence>
<comment type="caution">
    <text evidence="5">Lacks conserved residue(s) required for the propagation of feature annotation.</text>
</comment>
<evidence type="ECO:0000256" key="5">
    <source>
        <dbReference type="HAMAP-Rule" id="MF_00214"/>
    </source>
</evidence>
<evidence type="ECO:0000313" key="8">
    <source>
        <dbReference type="Proteomes" id="UP000216867"/>
    </source>
</evidence>
<name>A0A269ZIJ8_9MICO</name>
<dbReference type="HAMAP" id="MF_00214">
    <property type="entry name" value="AroD"/>
    <property type="match status" value="1"/>
</dbReference>
<dbReference type="GO" id="GO:0046279">
    <property type="term" value="P:3,4-dihydroxybenzoate biosynthetic process"/>
    <property type="evidence" value="ECO:0007669"/>
    <property type="project" value="UniProtKB-ARBA"/>
</dbReference>
<evidence type="ECO:0000313" key="9">
    <source>
        <dbReference type="Proteomes" id="UP000594979"/>
    </source>
</evidence>
<feature type="binding site" evidence="5">
    <location>
        <position position="236"/>
    </location>
    <ligand>
        <name>3-dehydroquinate</name>
        <dbReference type="ChEBI" id="CHEBI:32364"/>
    </ligand>
</feature>
<dbReference type="AlphaFoldDB" id="A0A269ZIJ8"/>
<comment type="function">
    <text evidence="5">Involved in the third step of the chorismate pathway, which leads to the biosynthesis of aromatic amino acids. Catalyzes the cis-dehydration of 3-dehydroquinate (DHQ) and introduces the first double bond of the aromatic ring to yield 3-dehydroshikimate.</text>
</comment>
<dbReference type="NCBIfam" id="TIGR01093">
    <property type="entry name" value="aroD"/>
    <property type="match status" value="1"/>
</dbReference>
<feature type="binding site" evidence="5">
    <location>
        <position position="109"/>
    </location>
    <ligand>
        <name>3-dehydroquinate</name>
        <dbReference type="ChEBI" id="CHEBI:32364"/>
    </ligand>
</feature>
<feature type="binding site" evidence="5">
    <location>
        <begin position="57"/>
        <end position="59"/>
    </location>
    <ligand>
        <name>3-dehydroquinate</name>
        <dbReference type="ChEBI" id="CHEBI:32364"/>
    </ligand>
</feature>
<feature type="active site" description="Proton donor/acceptor" evidence="5">
    <location>
        <position position="167"/>
    </location>
</feature>
<dbReference type="UniPathway" id="UPA00053">
    <property type="reaction ID" value="UER00086"/>
</dbReference>
<dbReference type="GO" id="GO:0009423">
    <property type="term" value="P:chorismate biosynthetic process"/>
    <property type="evidence" value="ECO:0007669"/>
    <property type="project" value="UniProtKB-UniRule"/>
</dbReference>
<evidence type="ECO:0000256" key="2">
    <source>
        <dbReference type="ARBA" id="ARBA00023141"/>
    </source>
</evidence>
<proteinExistence type="inferred from homology"/>
<keyword evidence="2 5" id="KW-0057">Aromatic amino acid biosynthesis</keyword>
<gene>
    <name evidence="5 7" type="primary">aroD</name>
    <name evidence="6" type="ORF">B8X04_02605</name>
    <name evidence="7" type="ORF">I6G59_02735</name>
</gene>
<keyword evidence="5" id="KW-0028">Amino-acid biosynthesis</keyword>
<dbReference type="InterPro" id="IPR050146">
    <property type="entry name" value="Type-I_3-dehydroquinase"/>
</dbReference>
<dbReference type="GO" id="GO:0009073">
    <property type="term" value="P:aromatic amino acid family biosynthetic process"/>
    <property type="evidence" value="ECO:0007669"/>
    <property type="project" value="UniProtKB-KW"/>
</dbReference>
<comment type="subunit">
    <text evidence="5">Homodimer.</text>
</comment>
<dbReference type="SUPFAM" id="SSF51569">
    <property type="entry name" value="Aldolase"/>
    <property type="match status" value="1"/>
</dbReference>
<comment type="similarity">
    <text evidence="5">Belongs to the type-I 3-dehydroquinase family.</text>
</comment>
<feature type="binding site" evidence="5">
    <location>
        <position position="255"/>
    </location>
    <ligand>
        <name>3-dehydroquinate</name>
        <dbReference type="ChEBI" id="CHEBI:32364"/>
    </ligand>
</feature>
<keyword evidence="3 5" id="KW-0456">Lyase</keyword>
<reference evidence="6 8" key="1">
    <citation type="submission" date="2017-04" db="EMBL/GenBank/DDBJ databases">
        <title>Kefir bacterial isolates.</title>
        <authorList>
            <person name="Kim Y."/>
            <person name="Blasche S."/>
            <person name="Patil K.R."/>
        </authorList>
    </citation>
    <scope>NUCLEOTIDE SEQUENCE [LARGE SCALE GENOMIC DNA]</scope>
    <source>
        <strain evidence="6 8">OG2</strain>
    </source>
</reference>
<dbReference type="RefSeq" id="WP_095375355.1">
    <property type="nucleotide sequence ID" value="NZ_CP065682.1"/>
</dbReference>
<comment type="catalytic activity">
    <reaction evidence="1 5">
        <text>3-dehydroquinate = 3-dehydroshikimate + H2O</text>
        <dbReference type="Rhea" id="RHEA:21096"/>
        <dbReference type="ChEBI" id="CHEBI:15377"/>
        <dbReference type="ChEBI" id="CHEBI:16630"/>
        <dbReference type="ChEBI" id="CHEBI:32364"/>
        <dbReference type="EC" id="4.2.1.10"/>
    </reaction>
</comment>
<dbReference type="Proteomes" id="UP000216867">
    <property type="component" value="Unassembled WGS sequence"/>
</dbReference>
<dbReference type="EMBL" id="CP065682">
    <property type="protein sequence ID" value="QPS34263.1"/>
    <property type="molecule type" value="Genomic_DNA"/>
</dbReference>
<keyword evidence="4 5" id="KW-0704">Schiff base</keyword>
<dbReference type="InterPro" id="IPR001381">
    <property type="entry name" value="DHquinase_I"/>
</dbReference>
<evidence type="ECO:0000256" key="4">
    <source>
        <dbReference type="ARBA" id="ARBA00023270"/>
    </source>
</evidence>
<evidence type="ECO:0000313" key="6">
    <source>
        <dbReference type="EMBL" id="PAK96816.1"/>
    </source>
</evidence>
<dbReference type="Pfam" id="PF01487">
    <property type="entry name" value="DHquinase_I"/>
    <property type="match status" value="1"/>
</dbReference>
<dbReference type="EMBL" id="NCWY01000002">
    <property type="protein sequence ID" value="PAK96816.1"/>
    <property type="molecule type" value="Genomic_DNA"/>
</dbReference>
<dbReference type="InterPro" id="IPR013785">
    <property type="entry name" value="Aldolase_TIM"/>
</dbReference>
<dbReference type="Proteomes" id="UP000594979">
    <property type="component" value="Chromosome"/>
</dbReference>
<evidence type="ECO:0000256" key="1">
    <source>
        <dbReference type="ARBA" id="ARBA00001864"/>
    </source>
</evidence>
<reference evidence="7 9" key="2">
    <citation type="submission" date="2020-12" db="EMBL/GenBank/DDBJ databases">
        <title>FDA dAtabase for Regulatory Grade micrObial Sequences (FDA-ARGOS): Supporting development and validation of Infectious Disease Dx tests.</title>
        <authorList>
            <person name="Sproer C."/>
            <person name="Gronow S."/>
            <person name="Severitt S."/>
            <person name="Schroder I."/>
            <person name="Tallon L."/>
            <person name="Sadzewicz L."/>
            <person name="Zhao X."/>
            <person name="Boylan J."/>
            <person name="Ott S."/>
            <person name="Bowen H."/>
            <person name="Vavikolanu K."/>
            <person name="Mehta A."/>
            <person name="Aluvathingal J."/>
            <person name="Nadendla S."/>
            <person name="Lowell S."/>
            <person name="Myers T."/>
            <person name="Yan Y."/>
            <person name="Sichtig H."/>
        </authorList>
    </citation>
    <scope>NUCLEOTIDE SEQUENCE [LARGE SCALE GENOMIC DNA]</scope>
    <source>
        <strain evidence="7 9">FDAARGOS_902</strain>
    </source>
</reference>
<organism evidence="6 8">
    <name type="scientific">Brevibacterium casei</name>
    <dbReference type="NCBI Taxonomy" id="33889"/>
    <lineage>
        <taxon>Bacteria</taxon>
        <taxon>Bacillati</taxon>
        <taxon>Actinomycetota</taxon>
        <taxon>Actinomycetes</taxon>
        <taxon>Micrococcales</taxon>
        <taxon>Brevibacteriaceae</taxon>
        <taxon>Brevibacterium</taxon>
    </lineage>
</organism>
<feature type="active site" description="Schiff-base intermediate with substrate" evidence="5">
    <location>
        <position position="194"/>
    </location>
</feature>
<dbReference type="PANTHER" id="PTHR43699">
    <property type="entry name" value="3-DEHYDROQUINATE DEHYDRATASE"/>
    <property type="match status" value="1"/>
</dbReference>
<dbReference type="Gene3D" id="3.20.20.70">
    <property type="entry name" value="Aldolase class I"/>
    <property type="match status" value="1"/>
</dbReference>
<evidence type="ECO:0000313" key="7">
    <source>
        <dbReference type="EMBL" id="QPS34263.1"/>
    </source>
</evidence>
<protein>
    <recommendedName>
        <fullName evidence="5">3-dehydroquinate dehydratase</fullName>
        <shortName evidence="5">3-dehydroquinase</shortName>
        <ecNumber evidence="5">4.2.1.10</ecNumber>
    </recommendedName>
    <alternativeName>
        <fullName evidence="5">Type I DHQase</fullName>
    </alternativeName>
    <alternativeName>
        <fullName evidence="5">Type I dehydroquinase</fullName>
        <shortName evidence="5">DHQ1</shortName>
    </alternativeName>
</protein>
<feature type="binding site" evidence="5">
    <location>
        <position position="259"/>
    </location>
    <ligand>
        <name>3-dehydroquinate</name>
        <dbReference type="ChEBI" id="CHEBI:32364"/>
    </ligand>
</feature>
<sequence length="274" mass="27724">MKPLPFLSAASSGRLPTPAQRDPGRPAIIVPVQQTDPSSLSAACADIAASGIVDVIEWRIDPLVVALGQAAEATDAGPARVDADAVAEAIRALAPHVTSAGPPVLVTLRSGFEGGEADISEADYAEVVRRLGALGTAAVDVEIARSGAPDLIDAVHAQGAAVVASRHNFTATGSVPEMRTTLAAMREAGADVAKIAMMPQSPADVADLLRATAESEARLDCPVIGISMGRLGRTSRILGGDFGSCATFAQMGQASAPGQIDAAELAAMLDALCA</sequence>
<dbReference type="FunFam" id="3.20.20.70:FF:000047">
    <property type="entry name" value="3-dehydroquinate dehydratase"/>
    <property type="match status" value="1"/>
</dbReference>
<dbReference type="EC" id="4.2.1.10" evidence="5"/>
<accession>A0A269ZIJ8</accession>